<dbReference type="SUPFAM" id="SSF48452">
    <property type="entry name" value="TPR-like"/>
    <property type="match status" value="1"/>
</dbReference>
<name>A0A6B3N887_9CYAN</name>
<dbReference type="Pfam" id="PF00400">
    <property type="entry name" value="WD40"/>
    <property type="match status" value="8"/>
</dbReference>
<dbReference type="SMART" id="SM00320">
    <property type="entry name" value="WD40"/>
    <property type="match status" value="14"/>
</dbReference>
<dbReference type="InterPro" id="IPR046851">
    <property type="entry name" value="NBCH_WD40"/>
</dbReference>
<evidence type="ECO:0000259" key="5">
    <source>
        <dbReference type="Pfam" id="PF20426"/>
    </source>
</evidence>
<feature type="repeat" description="WD" evidence="3">
    <location>
        <begin position="1287"/>
        <end position="1322"/>
    </location>
</feature>
<feature type="repeat" description="WD" evidence="3">
    <location>
        <begin position="1600"/>
        <end position="1634"/>
    </location>
</feature>
<protein>
    <submittedName>
        <fullName evidence="7">Uncharacterized protein</fullName>
    </submittedName>
</protein>
<organism evidence="7">
    <name type="scientific">Symploca sp. SIO1C4</name>
    <dbReference type="NCBI Taxonomy" id="2607765"/>
    <lineage>
        <taxon>Bacteria</taxon>
        <taxon>Bacillati</taxon>
        <taxon>Cyanobacteriota</taxon>
        <taxon>Cyanophyceae</taxon>
        <taxon>Coleofasciculales</taxon>
        <taxon>Coleofasciculaceae</taxon>
        <taxon>Symploca</taxon>
    </lineage>
</organism>
<dbReference type="PANTHER" id="PTHR19879:SF9">
    <property type="entry name" value="TRANSCRIPTION INITIATION FACTOR TFIID SUBUNIT 5"/>
    <property type="match status" value="1"/>
</dbReference>
<reference evidence="7" key="1">
    <citation type="submission" date="2019-11" db="EMBL/GenBank/DDBJ databases">
        <title>Genomic insights into an expanded diversity of filamentous marine cyanobacteria reveals the extraordinary biosynthetic potential of Moorea and Okeania.</title>
        <authorList>
            <person name="Ferreira Leao T."/>
            <person name="Wang M."/>
            <person name="Moss N."/>
            <person name="Da Silva R."/>
            <person name="Sanders J."/>
            <person name="Nurk S."/>
            <person name="Gurevich A."/>
            <person name="Humphrey G."/>
            <person name="Reher R."/>
            <person name="Zhu Q."/>
            <person name="Belda-Ferre P."/>
            <person name="Glukhov E."/>
            <person name="Rex R."/>
            <person name="Dorrestein P.C."/>
            <person name="Knight R."/>
            <person name="Pevzner P."/>
            <person name="Gerwick W.H."/>
            <person name="Gerwick L."/>
        </authorList>
    </citation>
    <scope>NUCLEOTIDE SEQUENCE</scope>
    <source>
        <strain evidence="7">SIO1C4</strain>
    </source>
</reference>
<dbReference type="PROSITE" id="PS00678">
    <property type="entry name" value="WD_REPEATS_1"/>
    <property type="match status" value="5"/>
</dbReference>
<dbReference type="InterPro" id="IPR049052">
    <property type="entry name" value="nSTAND1"/>
</dbReference>
<feature type="repeat" description="WD" evidence="3">
    <location>
        <begin position="1154"/>
        <end position="1195"/>
    </location>
</feature>
<evidence type="ECO:0000256" key="3">
    <source>
        <dbReference type="PROSITE-ProRule" id="PRU00221"/>
    </source>
</evidence>
<evidence type="ECO:0000256" key="2">
    <source>
        <dbReference type="ARBA" id="ARBA00022737"/>
    </source>
</evidence>
<dbReference type="InterPro" id="IPR001680">
    <property type="entry name" value="WD40_rpt"/>
</dbReference>
<gene>
    <name evidence="7" type="ORF">F6J89_05375</name>
</gene>
<feature type="domain" description="Neurobeachin beta-propeller" evidence="5">
    <location>
        <begin position="1403"/>
        <end position="1633"/>
    </location>
</feature>
<comment type="caution">
    <text evidence="7">The sequence shown here is derived from an EMBL/GenBank/DDBJ whole genome shotgun (WGS) entry which is preliminary data.</text>
</comment>
<dbReference type="SUPFAM" id="SSF50978">
    <property type="entry name" value="WD40 repeat-like"/>
    <property type="match status" value="2"/>
</dbReference>
<dbReference type="InterPro" id="IPR027417">
    <property type="entry name" value="P-loop_NTPase"/>
</dbReference>
<dbReference type="InterPro" id="IPR015943">
    <property type="entry name" value="WD40/YVTN_repeat-like_dom_sf"/>
</dbReference>
<dbReference type="InterPro" id="IPR011990">
    <property type="entry name" value="TPR-like_helical_dom_sf"/>
</dbReference>
<dbReference type="PANTHER" id="PTHR19879">
    <property type="entry name" value="TRANSCRIPTION INITIATION FACTOR TFIID"/>
    <property type="match status" value="1"/>
</dbReference>
<feature type="repeat" description="WD" evidence="3">
    <location>
        <begin position="1559"/>
        <end position="1591"/>
    </location>
</feature>
<dbReference type="CDD" id="cd00200">
    <property type="entry name" value="WD40"/>
    <property type="match status" value="2"/>
</dbReference>
<feature type="repeat" description="WD" evidence="3">
    <location>
        <begin position="1113"/>
        <end position="1147"/>
    </location>
</feature>
<keyword evidence="2" id="KW-0677">Repeat</keyword>
<sequence>MSIPHQPEDVAAFNDSSLKTLVRAIELSQGQFYLILARCNYAALREQIVPRLRQLCPVEIQKLLLPESFDNLYHTIKAQLAEQQPPALMVFGLESVSNLDRVLTSTNYIREEFKNNFRFPLILWLNDQVLQKMLRLAPDFESWTTSIEFLIATDELIEFLQQEADSIFSTVLNVGEDRFWDNASIYKKRGVSQRLELELAKQDLQRRGAWKPILAASEQFILGRDAYAHNQMEQSRKLYEQSLVFWIQSNDLERQACLLFHLGLWWRRYAILHRGSAQKAYGRAREYYQQCRTILQRANRPDLEAKFINSVAEVLQQLQQWDELNIIAKTAVKLHQTYPNKIRLARAYGFLAEVALAKSRWRQVKQYAQTALETNAEASTSSLIVSITDLPLQSQNNDFVWARQIHQSWYRFLLAKAQAGAGKIQKAIQHLETAKDEFKPEYHPQLYLRILDSLRQLYFEQSQYLKAFQSKRQQRSIEQQYGFIAFIGAFRLRSQRQVINPALISVDSEQLHAHPEESNLSKVTMAQEIISSGRQQDVERLIMRLNRSDHKLIVIHGPSGVGKSSLLTAGLVPALHQQIAIDSRNPLPVVVRSYIDWVRQLGIALEKALREIEKGSYTAFHFANQSLPTTPDSLEIIVEQLKKNGGRNLLTVLIFDQFEEFFFNCPNPAQRRKFWDFFKTCLDSLNVPYVKIILSLREDYLHHLLECDYPRCSTSNNSDTLTNLEVATNDILNKEVRYAVGDFSPSDAKQVIQSLTQRSFYLEPALIDELVRDLAGDFGKVRPIELQVVGAQLQAEKIATLAQYQESGPKEKLVQRFLKEVVKDCGPENEPIAELLLYLLTDENNTRPPKTHAELAAALETKANKLDLVLEILVKSGLVFVLPQFPADRYQLVHDYLVSFIRQQRGAELIAELEREKQQRQLAEAKLTMVLQQRLRLAYVAAFGLATLATVSVGLCLTAINQTNANLSELTTSSKLLLASDQQFDALFKSLQAARHLKQKIWANWVQDDTKARVVSTLRQAVYEVREKNRLQKHNQPVNSVSFSPDGQIIASASNDGIIKLWNPQGKELQSFRENNQPINSVSFSPNGQTIASASNDKTVKLWNFQGKPLQTFKGHQDVVNSISFSPNGQIIASASNDNTVKLWNLQGKLLQNFEEHGNWVNSVSFSPDGKIIASASNDGTIKFWNLQGEQLRELKLTGKITIVKFSPNGQRIASVSNDENNKDYTIKIWDLEGKKIQNIKEFKTIKSHSSWITSLSFSPDNKKIVSASNDNTVQVSNLENEKKQTLKGHSNRVASVSFSPDGHTIASASVDTTVKLWNLESKKPGNLKARIVKGDSSSARVTSVSFSPDRQLFVSANDRNKVTLYKVTLWSTNGSKAKIFNIQDYHTAIINSVNFSPDGQRIAIASEDTSMKPGNILNTEYVVKLYNLEGRLLNLLKGHSAPVKSLSFSPDSKIIAAVSLDKTVRLWSQEGELLPTLSNLSSNYVSFSPDSSKIVSVDADNRLQIRTIEGNLFQSLPGHTDSVTSVSFSPDGNKIASGSKDSTVRLWNLNQGKLFKTLGEHSKQVNSVSFSHNGKLIASASDDQTIKIWSHNGKELRTLFGHEARVLSVNFTPNDKQLVSADSEGKVIVWDLDLDYPELDELLKRSCDWVDDYLDYNPNVTPEDLQLCNYPKGVARNDHKNVKT</sequence>
<feature type="repeat" description="WD" evidence="3">
    <location>
        <begin position="1246"/>
        <end position="1287"/>
    </location>
</feature>
<evidence type="ECO:0000256" key="1">
    <source>
        <dbReference type="ARBA" id="ARBA00022574"/>
    </source>
</evidence>
<feature type="repeat" description="WD" evidence="3">
    <location>
        <begin position="1437"/>
        <end position="1469"/>
    </location>
</feature>
<dbReference type="SUPFAM" id="SSF52540">
    <property type="entry name" value="P-loop containing nucleoside triphosphate hydrolases"/>
    <property type="match status" value="1"/>
</dbReference>
<dbReference type="InterPro" id="IPR020472">
    <property type="entry name" value="WD40_PAC1"/>
</dbReference>
<dbReference type="PRINTS" id="PR00320">
    <property type="entry name" value="GPROTEINBRPT"/>
</dbReference>
<feature type="coiled-coil region" evidence="4">
    <location>
        <begin position="906"/>
        <end position="933"/>
    </location>
</feature>
<dbReference type="InterPro" id="IPR019775">
    <property type="entry name" value="WD40_repeat_CS"/>
</dbReference>
<dbReference type="Gene3D" id="1.25.40.10">
    <property type="entry name" value="Tetratricopeptide repeat domain"/>
    <property type="match status" value="1"/>
</dbReference>
<evidence type="ECO:0000313" key="7">
    <source>
        <dbReference type="EMBL" id="NER27065.1"/>
    </source>
</evidence>
<keyword evidence="4" id="KW-0175">Coiled coil</keyword>
<dbReference type="Pfam" id="PF20426">
    <property type="entry name" value="NBCH_WD40"/>
    <property type="match status" value="1"/>
</dbReference>
<evidence type="ECO:0000259" key="6">
    <source>
        <dbReference type="Pfam" id="PF20703"/>
    </source>
</evidence>
<dbReference type="EMBL" id="JAAHFQ010000068">
    <property type="protein sequence ID" value="NER27065.1"/>
    <property type="molecule type" value="Genomic_DNA"/>
</dbReference>
<dbReference type="Gene3D" id="2.130.10.10">
    <property type="entry name" value="YVTN repeat-like/Quinoprotein amine dehydrogenase"/>
    <property type="match status" value="3"/>
</dbReference>
<dbReference type="Gene3D" id="3.40.50.300">
    <property type="entry name" value="P-loop containing nucleotide triphosphate hydrolases"/>
    <property type="match status" value="1"/>
</dbReference>
<keyword evidence="1 3" id="KW-0853">WD repeat</keyword>
<evidence type="ECO:0000256" key="4">
    <source>
        <dbReference type="SAM" id="Coils"/>
    </source>
</evidence>
<feature type="repeat" description="WD" evidence="3">
    <location>
        <begin position="1072"/>
        <end position="1106"/>
    </location>
</feature>
<dbReference type="PROSITE" id="PS50082">
    <property type="entry name" value="WD_REPEATS_2"/>
    <property type="match status" value="10"/>
</dbReference>
<accession>A0A6B3N887</accession>
<feature type="repeat" description="WD" evidence="3">
    <location>
        <begin position="1517"/>
        <end position="1558"/>
    </location>
</feature>
<proteinExistence type="predicted"/>
<dbReference type="InterPro" id="IPR036322">
    <property type="entry name" value="WD40_repeat_dom_sf"/>
</dbReference>
<feature type="repeat" description="WD" evidence="3">
    <location>
        <begin position="1031"/>
        <end position="1063"/>
    </location>
</feature>
<feature type="domain" description="Novel STAND NTPase 1" evidence="6">
    <location>
        <begin position="533"/>
        <end position="899"/>
    </location>
</feature>
<dbReference type="Pfam" id="PF20703">
    <property type="entry name" value="nSTAND1"/>
    <property type="match status" value="1"/>
</dbReference>
<dbReference type="PROSITE" id="PS50294">
    <property type="entry name" value="WD_REPEATS_REGION"/>
    <property type="match status" value="10"/>
</dbReference>